<evidence type="ECO:0000313" key="12">
    <source>
        <dbReference type="Proteomes" id="UP000008044"/>
    </source>
</evidence>
<dbReference type="PROSITE" id="PS00599">
    <property type="entry name" value="AA_TRANSFER_CLASS_2"/>
    <property type="match status" value="1"/>
</dbReference>
<dbReference type="EMBL" id="PSZG01000001">
    <property type="protein sequence ID" value="RKO78306.1"/>
    <property type="molecule type" value="Genomic_DNA"/>
</dbReference>
<dbReference type="SUPFAM" id="SSF53383">
    <property type="entry name" value="PLP-dependent transferases"/>
    <property type="match status" value="1"/>
</dbReference>
<dbReference type="InterPro" id="IPR015422">
    <property type="entry name" value="PyrdxlP-dep_Trfase_small"/>
</dbReference>
<reference evidence="9 12" key="1">
    <citation type="journal article" date="2012" name="J. Bacteriol.">
        <title>Genome sequence of Pectobacterium sp. strain SCC3193.</title>
        <authorList>
            <person name="Koskinen J.P."/>
            <person name="Laine P."/>
            <person name="Niemi O."/>
            <person name="Nykyri J."/>
            <person name="Harjunpaa H."/>
            <person name="Auvinen P."/>
            <person name="Paulin L."/>
            <person name="Pirhonen M."/>
            <person name="Palva T."/>
            <person name="Holm L."/>
        </authorList>
    </citation>
    <scope>NUCLEOTIDE SEQUENCE [LARGE SCALE GENOMIC DNA]</scope>
    <source>
        <strain evidence="9 12">SCC3193</strain>
    </source>
</reference>
<dbReference type="HOGENOM" id="CLU_015846_11_0_6"/>
<dbReference type="InterPro" id="IPR050087">
    <property type="entry name" value="AON_synthase_class-II"/>
</dbReference>
<dbReference type="AlphaFoldDB" id="A0A0H3IBV6"/>
<protein>
    <recommendedName>
        <fullName evidence="7">2-amino-3-ketobutyrate coenzyme A ligase</fullName>
        <shortName evidence="7">AKB ligase</shortName>
        <ecNumber evidence="7">2.3.1.29</ecNumber>
    </recommendedName>
    <alternativeName>
        <fullName evidence="7">Glycine acetyltransferase</fullName>
    </alternativeName>
</protein>
<reference evidence="11 13" key="3">
    <citation type="journal article" date="2018" name="BMC Genomics">
        <title>High genomic variability in the plant pathogenic bacterium Pectobacterium parmentieri deciphered from de novo assembled complete genomes.</title>
        <authorList>
            <person name="Zoledowska S."/>
            <person name="Motyka-Pomagruk A."/>
            <person name="Sledz W."/>
            <person name="Mengoni A."/>
            <person name="Lojkowska E."/>
        </authorList>
    </citation>
    <scope>NUCLEOTIDE SEQUENCE [LARGE SCALE GENOMIC DNA]</scope>
    <source>
        <strain evidence="11 13">IFB5626</strain>
    </source>
</reference>
<dbReference type="KEGG" id="pec:W5S_4519"/>
<reference evidence="9" key="2">
    <citation type="submission" date="2012-03" db="EMBL/GenBank/DDBJ databases">
        <authorList>
            <person name="Koskinen P."/>
            <person name="Laine P."/>
            <person name="Niemi O."/>
            <person name="Nykyri J."/>
            <person name="Harjunpaa H."/>
            <person name="Auvinen P."/>
            <person name="Paulin L."/>
            <person name="Pirhonen M."/>
            <person name="Palva T."/>
            <person name="Holm L."/>
        </authorList>
    </citation>
    <scope>NUCLEOTIDE SEQUENCE</scope>
    <source>
        <strain evidence="9">SCC3193</strain>
    </source>
</reference>
<dbReference type="UniPathway" id="UPA00046">
    <property type="reaction ID" value="UER00506"/>
</dbReference>
<accession>A0A0H3IBV6</accession>
<feature type="binding site" evidence="7">
    <location>
        <position position="136"/>
    </location>
    <ligand>
        <name>substrate</name>
    </ligand>
</feature>
<evidence type="ECO:0000313" key="13">
    <source>
        <dbReference type="Proteomes" id="UP000269665"/>
    </source>
</evidence>
<dbReference type="HAMAP" id="MF_00985">
    <property type="entry name" value="2am3keto_CoA_ligase"/>
    <property type="match status" value="1"/>
</dbReference>
<keyword evidence="9" id="KW-0436">Ligase</keyword>
<evidence type="ECO:0000313" key="14">
    <source>
        <dbReference type="Proteomes" id="UP001194579"/>
    </source>
</evidence>
<evidence type="ECO:0000259" key="8">
    <source>
        <dbReference type="Pfam" id="PF00155"/>
    </source>
</evidence>
<evidence type="ECO:0000256" key="5">
    <source>
        <dbReference type="ARBA" id="ARBA00022898"/>
    </source>
</evidence>
<dbReference type="PATRIC" id="fig|1166016.3.peg.4584"/>
<gene>
    <name evidence="7" type="primary">kbl</name>
    <name evidence="9" type="ordered locus">W5S_4519</name>
    <name evidence="11" type="ORF">C5E00_16745</name>
    <name evidence="10" type="ORF">F6Q06_14140</name>
</gene>
<dbReference type="PANTHER" id="PTHR13693">
    <property type="entry name" value="CLASS II AMINOTRANSFERASE/8-AMINO-7-OXONONANOATE SYNTHASE"/>
    <property type="match status" value="1"/>
</dbReference>
<comment type="catalytic activity">
    <reaction evidence="7">
        <text>glycine + acetyl-CoA = (2S)-2-amino-3-oxobutanoate + CoA</text>
        <dbReference type="Rhea" id="RHEA:20736"/>
        <dbReference type="ChEBI" id="CHEBI:57287"/>
        <dbReference type="ChEBI" id="CHEBI:57288"/>
        <dbReference type="ChEBI" id="CHEBI:57305"/>
        <dbReference type="ChEBI" id="CHEBI:78948"/>
        <dbReference type="EC" id="2.3.1.29"/>
    </reaction>
</comment>
<evidence type="ECO:0000256" key="6">
    <source>
        <dbReference type="ARBA" id="ARBA00023315"/>
    </source>
</evidence>
<dbReference type="EMBL" id="WABS01000027">
    <property type="protein sequence ID" value="MBI0555620.1"/>
    <property type="molecule type" value="Genomic_DNA"/>
</dbReference>
<feature type="binding site" description="in other chain" evidence="7">
    <location>
        <begin position="241"/>
        <end position="244"/>
    </location>
    <ligand>
        <name>pyridoxal 5'-phosphate</name>
        <dbReference type="ChEBI" id="CHEBI:597326"/>
        <note>ligand shared between dimeric partners</note>
    </ligand>
</feature>
<reference evidence="14" key="4">
    <citation type="submission" date="2023-07" db="EMBL/GenBank/DDBJ databases">
        <title>Identification of Pectobacterium versatile causing blackleg of potato from New York State with a whole genome sequencing approach.</title>
        <authorList>
            <person name="Ma X."/>
            <person name="Swingle B."/>
        </authorList>
    </citation>
    <scope>NUCLEOTIDE SEQUENCE [LARGE SCALE GENOMIC DNA]</scope>
    <source>
        <strain evidence="14">NY1588A</strain>
    </source>
</reference>
<dbReference type="Gene3D" id="3.90.1150.10">
    <property type="entry name" value="Aspartate Aminotransferase, domain 1"/>
    <property type="match status" value="1"/>
</dbReference>
<evidence type="ECO:0000313" key="11">
    <source>
        <dbReference type="EMBL" id="RKO78306.1"/>
    </source>
</evidence>
<dbReference type="eggNOG" id="COG0156">
    <property type="taxonomic scope" value="Bacteria"/>
</dbReference>
<name>A0A0H3IBV6_PECPM</name>
<dbReference type="FunFam" id="3.40.640.10:FF:000006">
    <property type="entry name" value="5-aminolevulinate synthase, mitochondrial"/>
    <property type="match status" value="1"/>
</dbReference>
<keyword evidence="4 7" id="KW-0808">Transferase</keyword>
<dbReference type="InterPro" id="IPR004839">
    <property type="entry name" value="Aminotransferase_I/II_large"/>
</dbReference>
<keyword evidence="5 7" id="KW-0663">Pyridoxal phosphate</keyword>
<comment type="similarity">
    <text evidence="3">Belongs to the class-II pyridoxal-phosphate-dependent aminotransferase family. BioF subfamily.</text>
</comment>
<dbReference type="KEGG" id="ppar:A8F97_19605"/>
<feature type="binding site" description="in other chain" evidence="7">
    <location>
        <position position="185"/>
    </location>
    <ligand>
        <name>pyridoxal 5'-phosphate</name>
        <dbReference type="ChEBI" id="CHEBI:597326"/>
        <note>ligand shared between dimeric partners</note>
    </ligand>
</feature>
<feature type="modified residue" description="N6-(pyridoxal phosphate)lysine" evidence="7">
    <location>
        <position position="244"/>
    </location>
</feature>
<keyword evidence="14" id="KW-1185">Reference proteome</keyword>
<dbReference type="GO" id="GO:0019518">
    <property type="term" value="P:L-threonine catabolic process to glycine"/>
    <property type="evidence" value="ECO:0007669"/>
    <property type="project" value="UniProtKB-UniRule"/>
</dbReference>
<dbReference type="NCBIfam" id="TIGR01822">
    <property type="entry name" value="2am3keto_CoA"/>
    <property type="match status" value="1"/>
</dbReference>
<dbReference type="STRING" id="1905730.W5S_4519"/>
<dbReference type="GO" id="GO:0005829">
    <property type="term" value="C:cytosol"/>
    <property type="evidence" value="ECO:0007669"/>
    <property type="project" value="TreeGrafter"/>
</dbReference>
<evidence type="ECO:0000256" key="1">
    <source>
        <dbReference type="ARBA" id="ARBA00004746"/>
    </source>
</evidence>
<dbReference type="GeneID" id="45851669"/>
<dbReference type="Proteomes" id="UP000269665">
    <property type="component" value="Unassembled WGS sequence"/>
</dbReference>
<reference evidence="10" key="5">
    <citation type="submission" date="2024-05" db="EMBL/GenBank/DDBJ databases">
        <title>Identification of Pectobacterium versatile causing blackleg of potato from New York State with a whole genome sequencing approach.</title>
        <authorList>
            <person name="Ma X."/>
            <person name="Swingle B."/>
        </authorList>
    </citation>
    <scope>NUCLEOTIDE SEQUENCE</scope>
    <source>
        <strain evidence="10">NY1588A</strain>
    </source>
</reference>
<evidence type="ECO:0000256" key="7">
    <source>
        <dbReference type="HAMAP-Rule" id="MF_00985"/>
    </source>
</evidence>
<dbReference type="CDD" id="cd06454">
    <property type="entry name" value="KBL_like"/>
    <property type="match status" value="1"/>
</dbReference>
<dbReference type="InterPro" id="IPR015424">
    <property type="entry name" value="PyrdxlP-dep_Trfase"/>
</dbReference>
<dbReference type="InterPro" id="IPR015421">
    <property type="entry name" value="PyrdxlP-dep_Trfase_major"/>
</dbReference>
<dbReference type="RefSeq" id="WP_014701944.1">
    <property type="nucleotide sequence ID" value="NC_017845.1"/>
</dbReference>
<dbReference type="GO" id="GO:0030170">
    <property type="term" value="F:pyridoxal phosphate binding"/>
    <property type="evidence" value="ECO:0007669"/>
    <property type="project" value="UniProtKB-UniRule"/>
</dbReference>
<comment type="subunit">
    <text evidence="7">Homodimer.</text>
</comment>
<dbReference type="Proteomes" id="UP000008044">
    <property type="component" value="Chromosome"/>
</dbReference>
<comment type="pathway">
    <text evidence="2">Porphyrin-containing compound metabolism; protoporphyrin-IX biosynthesis; 5-aminolevulinate from glycine: step 1/1.</text>
</comment>
<organism evidence="9 12">
    <name type="scientific">Pectobacterium parmentieri</name>
    <dbReference type="NCBI Taxonomy" id="1905730"/>
    <lineage>
        <taxon>Bacteria</taxon>
        <taxon>Pseudomonadati</taxon>
        <taxon>Pseudomonadota</taxon>
        <taxon>Gammaproteobacteria</taxon>
        <taxon>Enterobacterales</taxon>
        <taxon>Pectobacteriaceae</taxon>
        <taxon>Pectobacterium</taxon>
    </lineage>
</organism>
<feature type="binding site" evidence="7">
    <location>
        <begin position="274"/>
        <end position="275"/>
    </location>
    <ligand>
        <name>pyridoxal 5'-phosphate</name>
        <dbReference type="ChEBI" id="CHEBI:597326"/>
        <note>ligand shared between dimeric partners</note>
    </ligand>
</feature>
<evidence type="ECO:0000313" key="10">
    <source>
        <dbReference type="EMBL" id="MBI0555620.1"/>
    </source>
</evidence>
<dbReference type="GO" id="GO:0008890">
    <property type="term" value="F:glycine C-acetyltransferase activity"/>
    <property type="evidence" value="ECO:0007669"/>
    <property type="project" value="UniProtKB-UniRule"/>
</dbReference>
<sequence length="398" mass="43394">MPAAFYQQLTTQIMAARTEGVFKEERIITSAQRAEIEVVDSDRLLNFCANNYLGLADSPELIAAAKSGLDSHGFGMASVRFICGTQDIHKQLERNLADFLGMEDAILYSSCFDANGGLFETLMGPEDAIISDALNHASIIDGVRLSKARRYRYANNDMNQLEAQLQLARTEGAKHIMIATDGVFSMDGVIADLQGICDLADRYDALVMVDDSHAVGVVGEHGRGTHEYRGVMDRVDIITGTLGKALGGASGGYTAGKREVVDWLRQRSRPYLFSNSLAPAIVTASLKVLELLEQGGERRECLWANARLFREKMTAAGFTLAGADHAIIPVMLGEAQLAQDFAQALQREGVYVAGFFYPVVPLGQARIRTQMSAAHTPQQIQFAVEAFIRVGKRLGVII</sequence>
<evidence type="ECO:0000256" key="2">
    <source>
        <dbReference type="ARBA" id="ARBA00005029"/>
    </source>
</evidence>
<dbReference type="InterPro" id="IPR011282">
    <property type="entry name" value="2am3keto_CoA_ligase"/>
</dbReference>
<dbReference type="InterPro" id="IPR001917">
    <property type="entry name" value="Aminotrans_II_pyridoxalP_BS"/>
</dbReference>
<proteinExistence type="inferred from homology"/>
<dbReference type="Proteomes" id="UP001194579">
    <property type="component" value="Unassembled WGS sequence"/>
</dbReference>
<evidence type="ECO:0000256" key="3">
    <source>
        <dbReference type="ARBA" id="ARBA00010008"/>
    </source>
</evidence>
<dbReference type="EMBL" id="CP003415">
    <property type="protein sequence ID" value="AFI92565.1"/>
    <property type="molecule type" value="Genomic_DNA"/>
</dbReference>
<dbReference type="EC" id="2.3.1.29" evidence="7"/>
<dbReference type="Gene3D" id="3.40.640.10">
    <property type="entry name" value="Type I PLP-dependent aspartate aminotransferase-like (Major domain)"/>
    <property type="match status" value="1"/>
</dbReference>
<feature type="binding site" description="in other chain" evidence="7">
    <location>
        <begin position="111"/>
        <end position="112"/>
    </location>
    <ligand>
        <name>pyridoxal 5'-phosphate</name>
        <dbReference type="ChEBI" id="CHEBI:597326"/>
        <note>ligand shared between dimeric partners</note>
    </ligand>
</feature>
<evidence type="ECO:0000256" key="4">
    <source>
        <dbReference type="ARBA" id="ARBA00022679"/>
    </source>
</evidence>
<dbReference type="NCBIfam" id="NF005394">
    <property type="entry name" value="PRK06939.1"/>
    <property type="match status" value="1"/>
</dbReference>
<comment type="pathway">
    <text evidence="7">Amino-acid degradation; L-threonine degradation via oxydo-reductase pathway; glycine from L-threonine: step 2/2.</text>
</comment>
<keyword evidence="6 7" id="KW-0012">Acyltransferase</keyword>
<feature type="binding site" evidence="7">
    <location>
        <position position="368"/>
    </location>
    <ligand>
        <name>substrate</name>
    </ligand>
</feature>
<dbReference type="GO" id="GO:0016874">
    <property type="term" value="F:ligase activity"/>
    <property type="evidence" value="ECO:0007669"/>
    <property type="project" value="UniProtKB-KW"/>
</dbReference>
<feature type="domain" description="Aminotransferase class I/classII large" evidence="8">
    <location>
        <begin position="44"/>
        <end position="387"/>
    </location>
</feature>
<dbReference type="Pfam" id="PF00155">
    <property type="entry name" value="Aminotran_1_2"/>
    <property type="match status" value="1"/>
</dbReference>
<comment type="cofactor">
    <cofactor evidence="7">
        <name>pyridoxal 5'-phosphate</name>
        <dbReference type="ChEBI" id="CHEBI:597326"/>
    </cofactor>
    <text evidence="7">Binds 1 pyridoxal phosphate per subunit.</text>
</comment>
<dbReference type="OrthoDB" id="9807157at2"/>
<feature type="binding site" description="in other chain" evidence="7">
    <location>
        <begin position="210"/>
        <end position="213"/>
    </location>
    <ligand>
        <name>pyridoxal 5'-phosphate</name>
        <dbReference type="ChEBI" id="CHEBI:597326"/>
        <note>ligand shared between dimeric partners</note>
    </ligand>
</feature>
<evidence type="ECO:0000313" key="9">
    <source>
        <dbReference type="EMBL" id="AFI92565.1"/>
    </source>
</evidence>
<dbReference type="FunFam" id="3.90.1150.10:FF:000004">
    <property type="entry name" value="2-amino-3-ketobutyrate coenzyme A ligase"/>
    <property type="match status" value="1"/>
</dbReference>
<comment type="function">
    <text evidence="7">Catalyzes the cleavage of 2-amino-3-ketobutyrate to glycine and acetyl-CoA.</text>
</comment>
<dbReference type="PANTHER" id="PTHR13693:SF102">
    <property type="entry name" value="2-AMINO-3-KETOBUTYRATE COENZYME A LIGASE, MITOCHONDRIAL"/>
    <property type="match status" value="1"/>
</dbReference>
<comment type="pathway">
    <text evidence="1">Cofactor biosynthesis; biotin biosynthesis.</text>
</comment>